<sequence>MFFRFANAAAIAAVASMTAAPLAAADFPRTSVPTASGIYGTNAVNAQDHRWHRRDRVDAGDVVAGVLVLGTIAAIASAATRDNRRGDYRYPERYPYPDDRYDYRNRPLDSRYGDSRGIDRAVDMCAREVERNGRLDTIEGADRTATGWRVTGRLANGQDFTCSIGNDGRVETVDYGARGAFDDRQWDDDSYAAARRAQDGNASPAYPGGSVPGDAPDGDVYYGESASGN</sequence>
<keyword evidence="3" id="KW-0732">Signal</keyword>
<evidence type="ECO:0000313" key="5">
    <source>
        <dbReference type="Proteomes" id="UP000619041"/>
    </source>
</evidence>
<reference evidence="5" key="1">
    <citation type="journal article" date="2019" name="Int. J. Syst. Evol. Microbiol.">
        <title>The Global Catalogue of Microorganisms (GCM) 10K type strain sequencing project: providing services to taxonomists for standard genome sequencing and annotation.</title>
        <authorList>
            <consortium name="The Broad Institute Genomics Platform"/>
            <consortium name="The Broad Institute Genome Sequencing Center for Infectious Disease"/>
            <person name="Wu L."/>
            <person name="Ma J."/>
        </authorList>
    </citation>
    <scope>NUCLEOTIDE SEQUENCE [LARGE SCALE GENOMIC DNA]</scope>
    <source>
        <strain evidence="5">CGMCC 1.15959</strain>
    </source>
</reference>
<proteinExistence type="predicted"/>
<dbReference type="EMBL" id="BMKL01000001">
    <property type="protein sequence ID" value="GGD90644.1"/>
    <property type="molecule type" value="Genomic_DNA"/>
</dbReference>
<evidence type="ECO:0000313" key="4">
    <source>
        <dbReference type="EMBL" id="GGD90644.1"/>
    </source>
</evidence>
<comment type="caution">
    <text evidence="4">The sequence shown here is derived from an EMBL/GenBank/DDBJ whole genome shotgun (WGS) entry which is preliminary data.</text>
</comment>
<evidence type="ECO:0000256" key="2">
    <source>
        <dbReference type="SAM" id="Phobius"/>
    </source>
</evidence>
<keyword evidence="5" id="KW-1185">Reference proteome</keyword>
<evidence type="ECO:0000256" key="3">
    <source>
        <dbReference type="SAM" id="SignalP"/>
    </source>
</evidence>
<keyword evidence="2" id="KW-1133">Transmembrane helix</keyword>
<accession>A0ABQ1S2P5</accession>
<protein>
    <recommendedName>
        <fullName evidence="6">Secreted protein</fullName>
    </recommendedName>
</protein>
<feature type="region of interest" description="Disordered" evidence="1">
    <location>
        <begin position="195"/>
        <end position="229"/>
    </location>
</feature>
<dbReference type="RefSeq" id="WP_188643943.1">
    <property type="nucleotide sequence ID" value="NZ_BMKL01000001.1"/>
</dbReference>
<evidence type="ECO:0008006" key="6">
    <source>
        <dbReference type="Google" id="ProtNLM"/>
    </source>
</evidence>
<dbReference type="Proteomes" id="UP000619041">
    <property type="component" value="Unassembled WGS sequence"/>
</dbReference>
<keyword evidence="2" id="KW-0472">Membrane</keyword>
<organism evidence="4 5">
    <name type="scientific">Tsuneonella deserti</name>
    <dbReference type="NCBI Taxonomy" id="2035528"/>
    <lineage>
        <taxon>Bacteria</taxon>
        <taxon>Pseudomonadati</taxon>
        <taxon>Pseudomonadota</taxon>
        <taxon>Alphaproteobacteria</taxon>
        <taxon>Sphingomonadales</taxon>
        <taxon>Erythrobacteraceae</taxon>
        <taxon>Tsuneonella</taxon>
    </lineage>
</organism>
<keyword evidence="2" id="KW-0812">Transmembrane</keyword>
<gene>
    <name evidence="4" type="ORF">GCM10011515_07880</name>
</gene>
<feature type="transmembrane region" description="Helical" evidence="2">
    <location>
        <begin position="62"/>
        <end position="80"/>
    </location>
</feature>
<name>A0ABQ1S2P5_9SPHN</name>
<feature type="chain" id="PRO_5047008209" description="Secreted protein" evidence="3">
    <location>
        <begin position="26"/>
        <end position="229"/>
    </location>
</feature>
<feature type="signal peptide" evidence="3">
    <location>
        <begin position="1"/>
        <end position="25"/>
    </location>
</feature>
<evidence type="ECO:0000256" key="1">
    <source>
        <dbReference type="SAM" id="MobiDB-lite"/>
    </source>
</evidence>